<organism evidence="2 3">
    <name type="scientific">Plectonema cf. radiosum LEGE 06105</name>
    <dbReference type="NCBI Taxonomy" id="945769"/>
    <lineage>
        <taxon>Bacteria</taxon>
        <taxon>Bacillati</taxon>
        <taxon>Cyanobacteriota</taxon>
        <taxon>Cyanophyceae</taxon>
        <taxon>Oscillatoriophycideae</taxon>
        <taxon>Oscillatoriales</taxon>
        <taxon>Microcoleaceae</taxon>
        <taxon>Plectonema</taxon>
    </lineage>
</organism>
<dbReference type="Pfam" id="PF01261">
    <property type="entry name" value="AP_endonuc_2"/>
    <property type="match status" value="1"/>
</dbReference>
<dbReference type="InterPro" id="IPR036237">
    <property type="entry name" value="Xyl_isomerase-like_sf"/>
</dbReference>
<evidence type="ECO:0000259" key="1">
    <source>
        <dbReference type="Pfam" id="PF01261"/>
    </source>
</evidence>
<evidence type="ECO:0000313" key="3">
    <source>
        <dbReference type="Proteomes" id="UP000620559"/>
    </source>
</evidence>
<proteinExistence type="predicted"/>
<reference evidence="2" key="1">
    <citation type="submission" date="2020-10" db="EMBL/GenBank/DDBJ databases">
        <authorList>
            <person name="Castelo-Branco R."/>
            <person name="Eusebio N."/>
            <person name="Adriana R."/>
            <person name="Vieira A."/>
            <person name="Brugerolle De Fraissinette N."/>
            <person name="Rezende De Castro R."/>
            <person name="Schneider M.P."/>
            <person name="Vasconcelos V."/>
            <person name="Leao P.N."/>
        </authorList>
    </citation>
    <scope>NUCLEOTIDE SEQUENCE</scope>
    <source>
        <strain evidence="2">LEGE 06105</strain>
    </source>
</reference>
<dbReference type="SUPFAM" id="SSF51658">
    <property type="entry name" value="Xylose isomerase-like"/>
    <property type="match status" value="1"/>
</dbReference>
<accession>A0A8J7EZB1</accession>
<dbReference type="EMBL" id="JADEWL010000017">
    <property type="protein sequence ID" value="MBE9212683.1"/>
    <property type="molecule type" value="Genomic_DNA"/>
</dbReference>
<sequence length="280" mass="31780">MELYLSLSAYGGVPTREVLTVFWDAGIRHIELAIGPKPDNDAAQAIQDFGQKGMVYRAHHAFVWGDGRSCRQSPGGCSAHHPFNLAQPQDWKYFQRLTDWLATNGITAYSVHGGHFPMLTERAKAYATFLENVHYLHQLCQERGIVLGVETMYPTLPTAGKEYLLDNASEVTQFCQDAPQIKLVVDLAHLNIWHHYSDSSKLQWLKLPPERLLEIHISDNDGRHDIHSRITQKTWWVSHVTQFPTSVPFVLESRLNRLPVSVVRQEYSRIAALISAASQK</sequence>
<name>A0A8J7EZB1_9CYAN</name>
<protein>
    <submittedName>
        <fullName evidence="2">TIM barrel protein</fullName>
    </submittedName>
</protein>
<evidence type="ECO:0000313" key="2">
    <source>
        <dbReference type="EMBL" id="MBE9212683.1"/>
    </source>
</evidence>
<dbReference type="AlphaFoldDB" id="A0A8J7EZB1"/>
<dbReference type="Proteomes" id="UP000620559">
    <property type="component" value="Unassembled WGS sequence"/>
</dbReference>
<dbReference type="RefSeq" id="WP_193918837.1">
    <property type="nucleotide sequence ID" value="NZ_JADEWL010000017.1"/>
</dbReference>
<feature type="domain" description="Xylose isomerase-like TIM barrel" evidence="1">
    <location>
        <begin position="80"/>
        <end position="224"/>
    </location>
</feature>
<gene>
    <name evidence="2" type="ORF">IQ247_08255</name>
</gene>
<comment type="caution">
    <text evidence="2">The sequence shown here is derived from an EMBL/GenBank/DDBJ whole genome shotgun (WGS) entry which is preliminary data.</text>
</comment>
<dbReference type="InterPro" id="IPR013022">
    <property type="entry name" value="Xyl_isomerase-like_TIM-brl"/>
</dbReference>
<keyword evidence="3" id="KW-1185">Reference proteome</keyword>
<dbReference type="Gene3D" id="3.20.20.150">
    <property type="entry name" value="Divalent-metal-dependent TIM barrel enzymes"/>
    <property type="match status" value="1"/>
</dbReference>